<keyword evidence="3" id="KW-1185">Reference proteome</keyword>
<feature type="chain" id="PRO_5038643851" evidence="1">
    <location>
        <begin position="20"/>
        <end position="297"/>
    </location>
</feature>
<dbReference type="RefSeq" id="WP_184886394.1">
    <property type="nucleotide sequence ID" value="NZ_BOOV01000006.1"/>
</dbReference>
<name>A0A7W7DDV4_9ACTN</name>
<gene>
    <name evidence="2" type="ORF">BJ982_006542</name>
</gene>
<evidence type="ECO:0000313" key="2">
    <source>
        <dbReference type="EMBL" id="MBB4704998.1"/>
    </source>
</evidence>
<comment type="caution">
    <text evidence="2">The sequence shown here is derived from an EMBL/GenBank/DDBJ whole genome shotgun (WGS) entry which is preliminary data.</text>
</comment>
<proteinExistence type="predicted"/>
<keyword evidence="1" id="KW-0732">Signal</keyword>
<reference evidence="2 3" key="1">
    <citation type="submission" date="2020-08" db="EMBL/GenBank/DDBJ databases">
        <title>Sequencing the genomes of 1000 actinobacteria strains.</title>
        <authorList>
            <person name="Klenk H.-P."/>
        </authorList>
    </citation>
    <scope>NUCLEOTIDE SEQUENCE [LARGE SCALE GENOMIC DNA]</scope>
    <source>
        <strain evidence="2 3">DSM 45784</strain>
    </source>
</reference>
<organism evidence="2 3">
    <name type="scientific">Sphaerisporangium siamense</name>
    <dbReference type="NCBI Taxonomy" id="795645"/>
    <lineage>
        <taxon>Bacteria</taxon>
        <taxon>Bacillati</taxon>
        <taxon>Actinomycetota</taxon>
        <taxon>Actinomycetes</taxon>
        <taxon>Streptosporangiales</taxon>
        <taxon>Streptosporangiaceae</taxon>
        <taxon>Sphaerisporangium</taxon>
    </lineage>
</organism>
<sequence>MPIRRALSPILAACLISLAACSTGNPLGDADGRGGPVPMGHIAYQPPLLPIEFFIDTAGNIGVNAKSPKIVTPIGVFTISAGAVKDLRGDPLPPEPADVTQVVICQGAEPKRCHAYQIGSGRKMRITMDGRFVQDIERNRVTIEAAPGSTITVTDNGPPSRVGEAHDAARLAVEEFTFFETSPHTNVDLEKSRSGIAADLSYDHISGRLAPVNGAKVARVEKYGAWSTRRGNWELPSEYECQQATGWSTTFAPDAFDDDSTLACVKTAESDLGVILVIPDTGTKPISYRLYSKVWVR</sequence>
<protein>
    <submittedName>
        <fullName evidence="2">Uncharacterized protein</fullName>
    </submittedName>
</protein>
<feature type="signal peptide" evidence="1">
    <location>
        <begin position="1"/>
        <end position="19"/>
    </location>
</feature>
<evidence type="ECO:0000256" key="1">
    <source>
        <dbReference type="SAM" id="SignalP"/>
    </source>
</evidence>
<dbReference type="EMBL" id="JACHND010000001">
    <property type="protein sequence ID" value="MBB4704998.1"/>
    <property type="molecule type" value="Genomic_DNA"/>
</dbReference>
<evidence type="ECO:0000313" key="3">
    <source>
        <dbReference type="Proteomes" id="UP000542210"/>
    </source>
</evidence>
<dbReference type="PROSITE" id="PS51257">
    <property type="entry name" value="PROKAR_LIPOPROTEIN"/>
    <property type="match status" value="1"/>
</dbReference>
<dbReference type="AlphaFoldDB" id="A0A7W7DDV4"/>
<dbReference type="Proteomes" id="UP000542210">
    <property type="component" value="Unassembled WGS sequence"/>
</dbReference>
<accession>A0A7W7DDV4</accession>